<evidence type="ECO:0000313" key="3">
    <source>
        <dbReference type="EMBL" id="KAF7996067.1"/>
    </source>
</evidence>
<proteinExistence type="predicted"/>
<comment type="caution">
    <text evidence="3">The sequence shown here is derived from an EMBL/GenBank/DDBJ whole genome shotgun (WGS) entry which is preliminary data.</text>
</comment>
<organism evidence="3 4">
    <name type="scientific">Aphidius gifuensis</name>
    <name type="common">Parasitoid wasp</name>
    <dbReference type="NCBI Taxonomy" id="684658"/>
    <lineage>
        <taxon>Eukaryota</taxon>
        <taxon>Metazoa</taxon>
        <taxon>Ecdysozoa</taxon>
        <taxon>Arthropoda</taxon>
        <taxon>Hexapoda</taxon>
        <taxon>Insecta</taxon>
        <taxon>Pterygota</taxon>
        <taxon>Neoptera</taxon>
        <taxon>Endopterygota</taxon>
        <taxon>Hymenoptera</taxon>
        <taxon>Apocrita</taxon>
        <taxon>Ichneumonoidea</taxon>
        <taxon>Braconidae</taxon>
        <taxon>Aphidiinae</taxon>
        <taxon>Aphidius</taxon>
    </lineage>
</organism>
<gene>
    <name evidence="3" type="ORF">HCN44_009852</name>
</gene>
<dbReference type="GO" id="GO:0005634">
    <property type="term" value="C:nucleus"/>
    <property type="evidence" value="ECO:0007669"/>
    <property type="project" value="TreeGrafter"/>
</dbReference>
<dbReference type="Proteomes" id="UP000639338">
    <property type="component" value="Unassembled WGS sequence"/>
</dbReference>
<dbReference type="GO" id="GO:0006974">
    <property type="term" value="P:DNA damage response"/>
    <property type="evidence" value="ECO:0007669"/>
    <property type="project" value="InterPro"/>
</dbReference>
<dbReference type="PANTHER" id="PTHR21331:SF2">
    <property type="entry name" value="BRCA1-ASSOCIATED ATM ACTIVATOR 1"/>
    <property type="match status" value="1"/>
</dbReference>
<keyword evidence="4" id="KW-1185">Reference proteome</keyword>
<dbReference type="GO" id="GO:0008283">
    <property type="term" value="P:cell population proliferation"/>
    <property type="evidence" value="ECO:0007669"/>
    <property type="project" value="InterPro"/>
</dbReference>
<dbReference type="AlphaFoldDB" id="A0A834Y3H2"/>
<evidence type="ECO:0000256" key="2">
    <source>
        <dbReference type="ARBA" id="ARBA00022490"/>
    </source>
</evidence>
<keyword evidence="2" id="KW-0963">Cytoplasm</keyword>
<comment type="subcellular location">
    <subcellularLocation>
        <location evidence="1">Cytoplasm</location>
    </subcellularLocation>
</comment>
<accession>A0A834Y3H2</accession>
<evidence type="ECO:0000256" key="1">
    <source>
        <dbReference type="ARBA" id="ARBA00004496"/>
    </source>
</evidence>
<reference evidence="3 4" key="1">
    <citation type="submission" date="2020-08" db="EMBL/GenBank/DDBJ databases">
        <title>Aphidius gifuensis genome sequencing and assembly.</title>
        <authorList>
            <person name="Du Z."/>
        </authorList>
    </citation>
    <scope>NUCLEOTIDE SEQUENCE [LARGE SCALE GENOMIC DNA]</scope>
    <source>
        <strain evidence="3">YNYX2018</strain>
        <tissue evidence="3">Adults</tissue>
    </source>
</reference>
<protein>
    <submittedName>
        <fullName evidence="3">Uncharacterized protein</fullName>
    </submittedName>
</protein>
<dbReference type="GO" id="GO:0005737">
    <property type="term" value="C:cytoplasm"/>
    <property type="evidence" value="ECO:0007669"/>
    <property type="project" value="UniProtKB-SubCell"/>
</dbReference>
<dbReference type="OrthoDB" id="10057956at2759"/>
<evidence type="ECO:0000313" key="4">
    <source>
        <dbReference type="Proteomes" id="UP000639338"/>
    </source>
</evidence>
<dbReference type="PANTHER" id="PTHR21331">
    <property type="entry name" value="BRCA1-ASSOCIATED ATM ACTIVATOR 1"/>
    <property type="match status" value="1"/>
</dbReference>
<dbReference type="InterPro" id="IPR038904">
    <property type="entry name" value="BRAT1"/>
</dbReference>
<dbReference type="EMBL" id="JACMRX010000002">
    <property type="protein sequence ID" value="KAF7996067.1"/>
    <property type="molecule type" value="Genomic_DNA"/>
</dbReference>
<sequence>MAINAVLEQNRIIKRLDSIDTTMGKINKTVSAIRNEVLEHRRAIEDSRADVTRIDGSLQTIQGVVDAGIGGVLDNDGIIRNFITRQYELLKNWIIEALNIWSQDDNKPCQSVGVFTLKLIGILSKNENYFDDIINNNIFDKIFKIFNLRNDDLSVSMKMAYTSLLVDVIDHKIGRIWIDMVKYAQLNPQMYVTRETQRFIYTMLAKGSQDKVFCKKYNNCNKSNKLALIYMKKLQTLRPFEMPHGHKFNHQNIALMITPMGSLMKRELMQNDCAKIFIDKLFDVTCQPVQRVC</sequence>
<name>A0A834Y3H2_APHGI</name>